<evidence type="ECO:0000256" key="4">
    <source>
        <dbReference type="ARBA" id="ARBA00022692"/>
    </source>
</evidence>
<feature type="transmembrane region" description="Helical" evidence="7">
    <location>
        <begin position="157"/>
        <end position="176"/>
    </location>
</feature>
<evidence type="ECO:0000313" key="10">
    <source>
        <dbReference type="Proteomes" id="UP001234602"/>
    </source>
</evidence>
<proteinExistence type="inferred from homology"/>
<dbReference type="PANTHER" id="PTHR23514">
    <property type="entry name" value="BYPASS OF STOP CODON PROTEIN 6"/>
    <property type="match status" value="1"/>
</dbReference>
<comment type="similarity">
    <text evidence="2">Belongs to the major facilitator superfamily.</text>
</comment>
<organism evidence="9 10">
    <name type="scientific">Peribacillus simplex</name>
    <dbReference type="NCBI Taxonomy" id="1478"/>
    <lineage>
        <taxon>Bacteria</taxon>
        <taxon>Bacillati</taxon>
        <taxon>Bacillota</taxon>
        <taxon>Bacilli</taxon>
        <taxon>Bacillales</taxon>
        <taxon>Bacillaceae</taxon>
        <taxon>Peribacillus</taxon>
    </lineage>
</organism>
<keyword evidence="6 7" id="KW-0472">Membrane</keyword>
<dbReference type="EMBL" id="JAUCEY010000008">
    <property type="protein sequence ID" value="MDM5453850.1"/>
    <property type="molecule type" value="Genomic_DNA"/>
</dbReference>
<evidence type="ECO:0000256" key="3">
    <source>
        <dbReference type="ARBA" id="ARBA00022448"/>
    </source>
</evidence>
<evidence type="ECO:0000259" key="8">
    <source>
        <dbReference type="PROSITE" id="PS50850"/>
    </source>
</evidence>
<accession>A0AAW7ICK0</accession>
<dbReference type="InterPro" id="IPR036259">
    <property type="entry name" value="MFS_trans_sf"/>
</dbReference>
<feature type="transmembrane region" description="Helical" evidence="7">
    <location>
        <begin position="7"/>
        <end position="31"/>
    </location>
</feature>
<dbReference type="PROSITE" id="PS50850">
    <property type="entry name" value="MFS"/>
    <property type="match status" value="1"/>
</dbReference>
<evidence type="ECO:0000256" key="1">
    <source>
        <dbReference type="ARBA" id="ARBA00004651"/>
    </source>
</evidence>
<feature type="transmembrane region" description="Helical" evidence="7">
    <location>
        <begin position="43"/>
        <end position="63"/>
    </location>
</feature>
<dbReference type="PANTHER" id="PTHR23514:SF3">
    <property type="entry name" value="BYPASS OF STOP CODON PROTEIN 6"/>
    <property type="match status" value="1"/>
</dbReference>
<dbReference type="AlphaFoldDB" id="A0AAW7ICK0"/>
<feature type="transmembrane region" description="Helical" evidence="7">
    <location>
        <begin position="243"/>
        <end position="263"/>
    </location>
</feature>
<feature type="domain" description="Major facilitator superfamily (MFS) profile" evidence="8">
    <location>
        <begin position="5"/>
        <end position="387"/>
    </location>
</feature>
<dbReference type="Proteomes" id="UP001234602">
    <property type="component" value="Unassembled WGS sequence"/>
</dbReference>
<dbReference type="GO" id="GO:0022857">
    <property type="term" value="F:transmembrane transporter activity"/>
    <property type="evidence" value="ECO:0007669"/>
    <property type="project" value="InterPro"/>
</dbReference>
<comment type="caution">
    <text evidence="9">The sequence shown here is derived from an EMBL/GenBank/DDBJ whole genome shotgun (WGS) entry which is preliminary data.</text>
</comment>
<reference evidence="9" key="1">
    <citation type="submission" date="2023-06" db="EMBL/GenBank/DDBJ databases">
        <title>Comparative genomics of Bacillaceae isolates and their secondary metabolite potential.</title>
        <authorList>
            <person name="Song L."/>
            <person name="Nielsen L.J."/>
            <person name="Mohite O."/>
            <person name="Xu X."/>
            <person name="Weber T."/>
            <person name="Kovacs A.T."/>
        </authorList>
    </citation>
    <scope>NUCLEOTIDE SEQUENCE</scope>
    <source>
        <strain evidence="9">D8_B_37</strain>
    </source>
</reference>
<keyword evidence="4 7" id="KW-0812">Transmembrane</keyword>
<evidence type="ECO:0000256" key="6">
    <source>
        <dbReference type="ARBA" id="ARBA00023136"/>
    </source>
</evidence>
<dbReference type="InterPro" id="IPR020846">
    <property type="entry name" value="MFS_dom"/>
</dbReference>
<feature type="transmembrane region" description="Helical" evidence="7">
    <location>
        <begin position="131"/>
        <end position="151"/>
    </location>
</feature>
<gene>
    <name evidence="9" type="ORF">QUF89_17040</name>
</gene>
<dbReference type="Gene3D" id="1.20.1250.20">
    <property type="entry name" value="MFS general substrate transporter like domains"/>
    <property type="match status" value="2"/>
</dbReference>
<dbReference type="InterPro" id="IPR051788">
    <property type="entry name" value="MFS_Transporter"/>
</dbReference>
<dbReference type="Pfam" id="PF07690">
    <property type="entry name" value="MFS_1"/>
    <property type="match status" value="1"/>
</dbReference>
<evidence type="ECO:0000313" key="9">
    <source>
        <dbReference type="EMBL" id="MDM5453850.1"/>
    </source>
</evidence>
<feature type="transmembrane region" description="Helical" evidence="7">
    <location>
        <begin position="275"/>
        <end position="293"/>
    </location>
</feature>
<name>A0AAW7ICK0_9BACI</name>
<evidence type="ECO:0000256" key="2">
    <source>
        <dbReference type="ARBA" id="ARBA00008335"/>
    </source>
</evidence>
<feature type="transmembrane region" description="Helical" evidence="7">
    <location>
        <begin position="97"/>
        <end position="119"/>
    </location>
</feature>
<feature type="transmembrane region" description="Helical" evidence="7">
    <location>
        <begin position="364"/>
        <end position="387"/>
    </location>
</feature>
<evidence type="ECO:0000256" key="5">
    <source>
        <dbReference type="ARBA" id="ARBA00022989"/>
    </source>
</evidence>
<feature type="transmembrane region" description="Helical" evidence="7">
    <location>
        <begin position="70"/>
        <end position="91"/>
    </location>
</feature>
<evidence type="ECO:0000256" key="7">
    <source>
        <dbReference type="SAM" id="Phobius"/>
    </source>
</evidence>
<sequence>MMKRLLWISFFSYMLIAFTLVIMGAMLPEILAYYKQNYSNGGLLIFSQFMGFLFGVISMPLLVNKLGRRNVVILGLIMISFEVFAFFLPSWPFLFPLVWLAGFGAGLAEACIASIILVTFQGQQARAMSKLEVAFGLGALLIPFLSSLLISKGIWEYAFLVLGLSTFMITLGWKLLSFGEFEEILFKNINHNTSAKKESAHYTKKSFLIIIFSAMFFFCYGGSEVSIVHFFPSIFMEEWDIPNALATITVTIYWLAMVIGRALTGVISEKITYKFFLLLITIGGIVVLTLLALNENIWFAFFLCFLLGLFMAGMFAIALIITNQYFPGQTEKTTSILLAMNGLGGSLIPIMIGRSMDMYPSQISFWLLSSIMLVMLILIIGVQILGYNNKKVSIVEQEHRFIKK</sequence>
<dbReference type="KEGG" id="bsj:UP17_10795"/>
<feature type="transmembrane region" description="Helical" evidence="7">
    <location>
        <begin position="207"/>
        <end position="231"/>
    </location>
</feature>
<dbReference type="GO" id="GO:0005886">
    <property type="term" value="C:plasma membrane"/>
    <property type="evidence" value="ECO:0007669"/>
    <property type="project" value="UniProtKB-SubCell"/>
</dbReference>
<dbReference type="SUPFAM" id="SSF103473">
    <property type="entry name" value="MFS general substrate transporter"/>
    <property type="match status" value="1"/>
</dbReference>
<keyword evidence="3" id="KW-0813">Transport</keyword>
<dbReference type="InterPro" id="IPR011701">
    <property type="entry name" value="MFS"/>
</dbReference>
<keyword evidence="5 7" id="KW-1133">Transmembrane helix</keyword>
<dbReference type="RefSeq" id="WP_061463013.1">
    <property type="nucleotide sequence ID" value="NZ_CP011008.1"/>
</dbReference>
<comment type="subcellular location">
    <subcellularLocation>
        <location evidence="1">Cell membrane</location>
        <topology evidence="1">Multi-pass membrane protein</topology>
    </subcellularLocation>
</comment>
<feature type="transmembrane region" description="Helical" evidence="7">
    <location>
        <begin position="333"/>
        <end position="352"/>
    </location>
</feature>
<protein>
    <submittedName>
        <fullName evidence="9">MFS transporter</fullName>
    </submittedName>
</protein>
<feature type="transmembrane region" description="Helical" evidence="7">
    <location>
        <begin position="299"/>
        <end position="321"/>
    </location>
</feature>